<dbReference type="SFLD" id="SFLDS00003">
    <property type="entry name" value="Haloacid_Dehalogenase"/>
    <property type="match status" value="1"/>
</dbReference>
<dbReference type="GeneID" id="18563525"/>
<gene>
    <name evidence="5" type="primary">310</name>
    <name evidence="5" type="ORF">G_310</name>
</gene>
<dbReference type="InterPro" id="IPR036412">
    <property type="entry name" value="HAD-like_sf"/>
</dbReference>
<protein>
    <submittedName>
        <fullName evidence="5">Gp310</fullName>
    </submittedName>
</protein>
<dbReference type="KEGG" id="vg:18563525"/>
<dbReference type="Pfam" id="PF00702">
    <property type="entry name" value="Hydrolase"/>
    <property type="match status" value="1"/>
</dbReference>
<evidence type="ECO:0000256" key="3">
    <source>
        <dbReference type="ARBA" id="ARBA00022842"/>
    </source>
</evidence>
<comment type="cofactor">
    <cofactor evidence="1">
        <name>Mg(2+)</name>
        <dbReference type="ChEBI" id="CHEBI:18420"/>
    </cofactor>
</comment>
<evidence type="ECO:0000256" key="1">
    <source>
        <dbReference type="ARBA" id="ARBA00001946"/>
    </source>
</evidence>
<evidence type="ECO:0000313" key="6">
    <source>
        <dbReference type="Proteomes" id="UP000009273"/>
    </source>
</evidence>
<dbReference type="Proteomes" id="UP000009273">
    <property type="component" value="Segment"/>
</dbReference>
<keyword evidence="6" id="KW-1185">Reference proteome</keyword>
<dbReference type="GO" id="GO:0003824">
    <property type="term" value="F:catalytic activity"/>
    <property type="evidence" value="ECO:0007669"/>
    <property type="project" value="UniProtKB-ARBA"/>
</dbReference>
<evidence type="ECO:0000256" key="2">
    <source>
        <dbReference type="ARBA" id="ARBA00022723"/>
    </source>
</evidence>
<dbReference type="Gene3D" id="3.40.50.1000">
    <property type="entry name" value="HAD superfamily/HAD-like"/>
    <property type="match status" value="1"/>
</dbReference>
<keyword evidence="3" id="KW-0460">Magnesium</keyword>
<dbReference type="NCBIfam" id="TIGR01509">
    <property type="entry name" value="HAD-SF-IA-v3"/>
    <property type="match status" value="1"/>
</dbReference>
<dbReference type="SFLD" id="SFLDG01129">
    <property type="entry name" value="C1.5:_HAD__Beta-PGM__Phosphata"/>
    <property type="match status" value="1"/>
</dbReference>
<proteinExistence type="predicted"/>
<name>G3MA51_9CAUD</name>
<dbReference type="PANTHER" id="PTHR46193">
    <property type="entry name" value="6-PHOSPHOGLUCONATE PHOSPHATASE"/>
    <property type="match status" value="1"/>
</dbReference>
<dbReference type="RefSeq" id="YP_009015613.1">
    <property type="nucleotide sequence ID" value="NC_023719.1"/>
</dbReference>
<dbReference type="EMBL" id="JN638751">
    <property type="protein sequence ID" value="AEO93569.1"/>
    <property type="molecule type" value="Genomic_DNA"/>
</dbReference>
<dbReference type="GO" id="GO:0046872">
    <property type="term" value="F:metal ion binding"/>
    <property type="evidence" value="ECO:0007669"/>
    <property type="project" value="UniProtKB-KW"/>
</dbReference>
<organism evidence="5 6">
    <name type="scientific">Bacillus phage G</name>
    <dbReference type="NCBI Taxonomy" id="2884420"/>
    <lineage>
        <taxon>Viruses</taxon>
        <taxon>Duplodnaviria</taxon>
        <taxon>Heunggongvirae</taxon>
        <taxon>Uroviricota</taxon>
        <taxon>Caudoviricetes</taxon>
        <taxon>Donellivirus</taxon>
        <taxon>Donellivirus gee</taxon>
    </lineage>
</organism>
<accession>G3MA51</accession>
<dbReference type="InterPro" id="IPR006439">
    <property type="entry name" value="HAD-SF_hydro_IA"/>
</dbReference>
<keyword evidence="2" id="KW-0479">Metal-binding</keyword>
<dbReference type="SUPFAM" id="SSF56784">
    <property type="entry name" value="HAD-like"/>
    <property type="match status" value="1"/>
</dbReference>
<evidence type="ECO:0000256" key="4">
    <source>
        <dbReference type="ARBA" id="ARBA00023277"/>
    </source>
</evidence>
<dbReference type="InterPro" id="IPR051600">
    <property type="entry name" value="Beta-PGM-like"/>
</dbReference>
<dbReference type="PANTHER" id="PTHR46193:SF18">
    <property type="entry name" value="HEXITOL PHOSPHATASE B"/>
    <property type="match status" value="1"/>
</dbReference>
<dbReference type="InterPro" id="IPR023214">
    <property type="entry name" value="HAD_sf"/>
</dbReference>
<reference evidence="5 6" key="1">
    <citation type="submission" date="2011-09" db="EMBL/GenBank/DDBJ databases">
        <authorList>
            <person name="Pope W.H."/>
            <person name="Pedulla M.L."/>
            <person name="Ford M.E."/>
            <person name="Peebles C.L."/>
            <person name="Hatfull G.H."/>
            <person name="Hendrix R.W."/>
        </authorList>
    </citation>
    <scope>NUCLEOTIDE SEQUENCE [LARGE SCALE GENOMIC DNA]</scope>
    <source>
        <strain evidence="5">G</strain>
    </source>
</reference>
<dbReference type="InterPro" id="IPR023198">
    <property type="entry name" value="PGP-like_dom2"/>
</dbReference>
<dbReference type="CDD" id="cd07505">
    <property type="entry name" value="HAD_BPGM-like"/>
    <property type="match status" value="1"/>
</dbReference>
<sequence>MLYKDINPNKLDLTNKKAFLIDCDNTLGETMSSHNKAYELAFALNNVPFNLEEHEKWAPYGGKTLIQETVVNKGFSHLADDIVKDKQKLLPICLKKFMKPNKILIDFIKENKDLKFYVVSNGRRNSITEVLNILGITYFIDGLITPELVQNAKPHPDLYLKAMELAELKPEDVVVFEDNEIGIEAATKAGVTDIVHVDTTKF</sequence>
<keyword evidence="4" id="KW-0119">Carbohydrate metabolism</keyword>
<dbReference type="Gene3D" id="1.10.150.240">
    <property type="entry name" value="Putative phosphatase, domain 2"/>
    <property type="match status" value="1"/>
</dbReference>
<evidence type="ECO:0000313" key="5">
    <source>
        <dbReference type="EMBL" id="AEO93569.1"/>
    </source>
</evidence>